<evidence type="ECO:0000313" key="2">
    <source>
        <dbReference type="Proteomes" id="UP000243236"/>
    </source>
</evidence>
<dbReference type="Proteomes" id="UP000243236">
    <property type="component" value="Segment"/>
</dbReference>
<accession>M1HLP0</accession>
<dbReference type="KEGG" id="vg:41900501"/>
<keyword evidence="2" id="KW-1185">Reference proteome</keyword>
<reference evidence="1 2" key="1">
    <citation type="submission" date="2012-10" db="EMBL/GenBank/DDBJ databases">
        <title>Towards defining the chloroviruses: a genomic journey through a genus of large DNA viruses.</title>
        <authorList>
            <person name="Jeanniard A."/>
            <person name="Dunigan D.D."/>
            <person name="Gurnon J.R."/>
            <person name="Agarkova I."/>
            <person name="Kang M."/>
            <person name="Vitek J."/>
            <person name="Duncan G."/>
            <person name="McClung O.W."/>
            <person name="Larsen M."/>
            <person name="Claverie J.-M."/>
            <person name="Van Etten J.L."/>
            <person name="Blanc G."/>
        </authorList>
    </citation>
    <scope>NUCLEOTIDE SEQUENCE [LARGE SCALE GENOMIC DNA]</scope>
</reference>
<name>M1HLP0_9PHYC</name>
<proteinExistence type="predicted"/>
<dbReference type="RefSeq" id="YP_009701927.1">
    <property type="nucleotide sequence ID" value="NC_044937.1"/>
</dbReference>
<sequence length="41" mass="4419">MLLTKKRTDTFVGDFSIDSGFYAVDKAMGGSGFLSDPIDQS</sequence>
<evidence type="ECO:0000313" key="1">
    <source>
        <dbReference type="EMBL" id="AGE50591.1"/>
    </source>
</evidence>
<organism evidence="1 2">
    <name type="scientific">Paramecium bursaria Chlorella virus CVA-1</name>
    <dbReference type="NCBI Taxonomy" id="42683"/>
    <lineage>
        <taxon>Viruses</taxon>
        <taxon>Varidnaviria</taxon>
        <taxon>Bamfordvirae</taxon>
        <taxon>Nucleocytoviricota</taxon>
        <taxon>Megaviricetes</taxon>
        <taxon>Algavirales</taxon>
        <taxon>Phycodnaviridae</taxon>
        <taxon>Chlorovirus</taxon>
        <taxon>Chlorovirus conductrix</taxon>
        <taxon>Paramecium bursaria Chlorella virus A1</taxon>
    </lineage>
</organism>
<dbReference type="GeneID" id="41900501"/>
<protein>
    <submittedName>
        <fullName evidence="1">Uncharacterized protein</fullName>
    </submittedName>
</protein>
<gene>
    <name evidence="1" type="primary">CVA-1_706L</name>
    <name evidence="1" type="ORF">PBCVCVA1_706L</name>
</gene>
<dbReference type="EMBL" id="JX997159">
    <property type="protein sequence ID" value="AGE50591.1"/>
    <property type="molecule type" value="Genomic_DNA"/>
</dbReference>